<dbReference type="Pfam" id="PF01535">
    <property type="entry name" value="PPR"/>
    <property type="match status" value="1"/>
</dbReference>
<dbReference type="PROSITE" id="PS51375">
    <property type="entry name" value="PPR"/>
    <property type="match status" value="3"/>
</dbReference>
<feature type="repeat" description="PPR" evidence="3">
    <location>
        <begin position="127"/>
        <end position="161"/>
    </location>
</feature>
<dbReference type="Gene3D" id="1.25.40.10">
    <property type="entry name" value="Tetratricopeptide repeat domain"/>
    <property type="match status" value="2"/>
</dbReference>
<feature type="repeat" description="PPR" evidence="3">
    <location>
        <begin position="162"/>
        <end position="194"/>
    </location>
</feature>
<organism evidence="4">
    <name type="scientific">Medicago truncatula</name>
    <name type="common">Barrel medic</name>
    <name type="synonym">Medicago tribuloides</name>
    <dbReference type="NCBI Taxonomy" id="3880"/>
    <lineage>
        <taxon>Eukaryota</taxon>
        <taxon>Viridiplantae</taxon>
        <taxon>Streptophyta</taxon>
        <taxon>Embryophyta</taxon>
        <taxon>Tracheophyta</taxon>
        <taxon>Spermatophyta</taxon>
        <taxon>Magnoliopsida</taxon>
        <taxon>eudicotyledons</taxon>
        <taxon>Gunneridae</taxon>
        <taxon>Pentapetalae</taxon>
        <taxon>rosids</taxon>
        <taxon>fabids</taxon>
        <taxon>Fabales</taxon>
        <taxon>Fabaceae</taxon>
        <taxon>Papilionoideae</taxon>
        <taxon>50 kb inversion clade</taxon>
        <taxon>NPAAA clade</taxon>
        <taxon>Hologalegina</taxon>
        <taxon>IRL clade</taxon>
        <taxon>Trifolieae</taxon>
        <taxon>Medicago</taxon>
    </lineage>
</organism>
<dbReference type="InterPro" id="IPR011990">
    <property type="entry name" value="TPR-like_helical_dom_sf"/>
</dbReference>
<name>A0A396JSW9_MEDTR</name>
<reference evidence="4" key="1">
    <citation type="journal article" date="2018" name="Nat. Plants">
        <title>Whole-genome landscape of Medicago truncatula symbiotic genes.</title>
        <authorList>
            <person name="Pecrix Y."/>
            <person name="Gamas P."/>
            <person name="Carrere S."/>
        </authorList>
    </citation>
    <scope>NUCLEOTIDE SEQUENCE</scope>
    <source>
        <tissue evidence="4">Leaves</tissue>
    </source>
</reference>
<dbReference type="NCBIfam" id="TIGR00756">
    <property type="entry name" value="PPR"/>
    <property type="match status" value="1"/>
</dbReference>
<feature type="repeat" description="PPR" evidence="3">
    <location>
        <begin position="9"/>
        <end position="43"/>
    </location>
</feature>
<dbReference type="EMBL" id="PSQE01000001">
    <property type="protein sequence ID" value="RHN79328.1"/>
    <property type="molecule type" value="Genomic_DNA"/>
</dbReference>
<protein>
    <submittedName>
        <fullName evidence="4">Putative pentatricopeptide</fullName>
    </submittedName>
</protein>
<evidence type="ECO:0000256" key="3">
    <source>
        <dbReference type="PROSITE-ProRule" id="PRU00708"/>
    </source>
</evidence>
<dbReference type="Gramene" id="rna3105">
    <property type="protein sequence ID" value="RHN79328.1"/>
    <property type="gene ID" value="gene3105"/>
</dbReference>
<comment type="caution">
    <text evidence="4">The sequence shown here is derived from an EMBL/GenBank/DDBJ whole genome shotgun (WGS) entry which is preliminary data.</text>
</comment>
<keyword evidence="2" id="KW-0677">Repeat</keyword>
<dbReference type="InterPro" id="IPR002885">
    <property type="entry name" value="PPR_rpt"/>
</dbReference>
<sequence length="194" mass="21750">MLKMGISLDLVSYNILMKCYADAKLLGYSLSLFGKVFKLGFQSTGFTLNTLLKPLCSSGKISIGILVKGLCDQGNVQSALMCVRGSFCPHISMLNPIFDALCKNPDTFHQACQLFADFFHIVDLHSDIFTYNTLIRGYCVTNQFPKAFSLYKKMLFKKIQPNIYTFGILLDCLCKQGLINESKILINVMLKRGL</sequence>
<accession>A0A396JSW9</accession>
<dbReference type="PANTHER" id="PTHR47932:SF63">
    <property type="entry name" value="OS08G0290000 PROTEIN"/>
    <property type="match status" value="1"/>
</dbReference>
<gene>
    <name evidence="4" type="ORF">MtrunA17_Chr1g0176141</name>
</gene>
<dbReference type="PANTHER" id="PTHR47932">
    <property type="entry name" value="ATPASE EXPRESSION PROTEIN 3"/>
    <property type="match status" value="1"/>
</dbReference>
<dbReference type="Pfam" id="PF13041">
    <property type="entry name" value="PPR_2"/>
    <property type="match status" value="1"/>
</dbReference>
<evidence type="ECO:0000313" key="4">
    <source>
        <dbReference type="EMBL" id="RHN79328.1"/>
    </source>
</evidence>
<dbReference type="AlphaFoldDB" id="A0A396JSW9"/>
<evidence type="ECO:0000256" key="1">
    <source>
        <dbReference type="ARBA" id="ARBA00007626"/>
    </source>
</evidence>
<dbReference type="Proteomes" id="UP000265566">
    <property type="component" value="Chromosome 1"/>
</dbReference>
<proteinExistence type="inferred from homology"/>
<comment type="similarity">
    <text evidence="1">Belongs to the PPR family. P subfamily.</text>
</comment>
<evidence type="ECO:0000256" key="2">
    <source>
        <dbReference type="ARBA" id="ARBA00022737"/>
    </source>
</evidence>